<dbReference type="SUPFAM" id="SSF46785">
    <property type="entry name" value="Winged helix' DNA-binding domain"/>
    <property type="match status" value="1"/>
</dbReference>
<keyword evidence="5 7" id="KW-0238">DNA-binding</keyword>
<comment type="function">
    <text evidence="7">Regulates arginine biosynthesis genes.</text>
</comment>
<dbReference type="GO" id="GO:0003677">
    <property type="term" value="F:DNA binding"/>
    <property type="evidence" value="ECO:0007669"/>
    <property type="project" value="UniProtKB-KW"/>
</dbReference>
<evidence type="ECO:0000256" key="3">
    <source>
        <dbReference type="ARBA" id="ARBA00022490"/>
    </source>
</evidence>
<accession>A0A9D1TSV2</accession>
<evidence type="ECO:0000256" key="7">
    <source>
        <dbReference type="HAMAP-Rule" id="MF_00173"/>
    </source>
</evidence>
<evidence type="ECO:0000313" key="11">
    <source>
        <dbReference type="EMBL" id="HIW02946.1"/>
    </source>
</evidence>
<dbReference type="InterPro" id="IPR020900">
    <property type="entry name" value="Arg_repress_DNA-bd"/>
</dbReference>
<dbReference type="InterPro" id="IPR036388">
    <property type="entry name" value="WH-like_DNA-bd_sf"/>
</dbReference>
<keyword evidence="3 7" id="KW-0963">Cytoplasm</keyword>
<dbReference type="Proteomes" id="UP000823990">
    <property type="component" value="Unassembled WGS sequence"/>
</dbReference>
<feature type="domain" description="Arginine repressor C-terminal" evidence="10">
    <location>
        <begin position="80"/>
        <end position="145"/>
    </location>
</feature>
<dbReference type="HAMAP" id="MF_00173">
    <property type="entry name" value="Arg_repressor"/>
    <property type="match status" value="1"/>
</dbReference>
<reference evidence="11" key="2">
    <citation type="submission" date="2021-04" db="EMBL/GenBank/DDBJ databases">
        <authorList>
            <person name="Gilroy R."/>
        </authorList>
    </citation>
    <scope>NUCLEOTIDE SEQUENCE</scope>
    <source>
        <strain evidence="11">12435</strain>
    </source>
</reference>
<keyword evidence="4 7" id="KW-0805">Transcription regulation</keyword>
<dbReference type="Gene3D" id="3.30.1360.40">
    <property type="match status" value="1"/>
</dbReference>
<evidence type="ECO:0000256" key="8">
    <source>
        <dbReference type="NCBIfam" id="TIGR01529"/>
    </source>
</evidence>
<evidence type="ECO:0000256" key="6">
    <source>
        <dbReference type="ARBA" id="ARBA00023163"/>
    </source>
</evidence>
<dbReference type="InterPro" id="IPR020899">
    <property type="entry name" value="Arg_repress_C"/>
</dbReference>
<dbReference type="EMBL" id="DXHS01000104">
    <property type="protein sequence ID" value="HIW02946.1"/>
    <property type="molecule type" value="Genomic_DNA"/>
</dbReference>
<dbReference type="GO" id="GO:1900079">
    <property type="term" value="P:regulation of arginine biosynthetic process"/>
    <property type="evidence" value="ECO:0007669"/>
    <property type="project" value="UniProtKB-UniRule"/>
</dbReference>
<evidence type="ECO:0000259" key="10">
    <source>
        <dbReference type="Pfam" id="PF02863"/>
    </source>
</evidence>
<protein>
    <recommendedName>
        <fullName evidence="7 8">Arginine repressor</fullName>
    </recommendedName>
</protein>
<comment type="caution">
    <text evidence="11">The sequence shown here is derived from an EMBL/GenBank/DDBJ whole genome shotgun (WGS) entry which is preliminary data.</text>
</comment>
<keyword evidence="6 7" id="KW-0804">Transcription</keyword>
<dbReference type="Gene3D" id="1.10.10.10">
    <property type="entry name" value="Winged helix-like DNA-binding domain superfamily/Winged helix DNA-binding domain"/>
    <property type="match status" value="1"/>
</dbReference>
<evidence type="ECO:0000313" key="12">
    <source>
        <dbReference type="Proteomes" id="UP000823990"/>
    </source>
</evidence>
<dbReference type="GO" id="GO:0034618">
    <property type="term" value="F:arginine binding"/>
    <property type="evidence" value="ECO:0007669"/>
    <property type="project" value="InterPro"/>
</dbReference>
<keyword evidence="7" id="KW-0055">Arginine biosynthesis</keyword>
<dbReference type="InterPro" id="IPR001669">
    <property type="entry name" value="Arg_repress"/>
</dbReference>
<dbReference type="Pfam" id="PF01316">
    <property type="entry name" value="Arg_repressor"/>
    <property type="match status" value="1"/>
</dbReference>
<proteinExistence type="inferred from homology"/>
<evidence type="ECO:0000256" key="2">
    <source>
        <dbReference type="ARBA" id="ARBA00008316"/>
    </source>
</evidence>
<dbReference type="SUPFAM" id="SSF55252">
    <property type="entry name" value="C-terminal domain of arginine repressor"/>
    <property type="match status" value="1"/>
</dbReference>
<evidence type="ECO:0000256" key="5">
    <source>
        <dbReference type="ARBA" id="ARBA00023125"/>
    </source>
</evidence>
<dbReference type="PRINTS" id="PR01467">
    <property type="entry name" value="ARGREPRESSOR"/>
</dbReference>
<dbReference type="GO" id="GO:0003700">
    <property type="term" value="F:DNA-binding transcription factor activity"/>
    <property type="evidence" value="ECO:0007669"/>
    <property type="project" value="UniProtKB-UniRule"/>
</dbReference>
<dbReference type="GO" id="GO:0051259">
    <property type="term" value="P:protein complex oligomerization"/>
    <property type="evidence" value="ECO:0007669"/>
    <property type="project" value="InterPro"/>
</dbReference>
<evidence type="ECO:0000256" key="1">
    <source>
        <dbReference type="ARBA" id="ARBA00004496"/>
    </source>
</evidence>
<dbReference type="CDD" id="cd00090">
    <property type="entry name" value="HTH_ARSR"/>
    <property type="match status" value="1"/>
</dbReference>
<reference evidence="11" key="1">
    <citation type="journal article" date="2021" name="PeerJ">
        <title>Extensive microbial diversity within the chicken gut microbiome revealed by metagenomics and culture.</title>
        <authorList>
            <person name="Gilroy R."/>
            <person name="Ravi A."/>
            <person name="Getino M."/>
            <person name="Pursley I."/>
            <person name="Horton D.L."/>
            <person name="Alikhan N.F."/>
            <person name="Baker D."/>
            <person name="Gharbi K."/>
            <person name="Hall N."/>
            <person name="Watson M."/>
            <person name="Adriaenssens E.M."/>
            <person name="Foster-Nyarko E."/>
            <person name="Jarju S."/>
            <person name="Secka A."/>
            <person name="Antonio M."/>
            <person name="Oren A."/>
            <person name="Chaudhuri R.R."/>
            <person name="La Ragione R."/>
            <person name="Hildebrand F."/>
            <person name="Pallen M.J."/>
        </authorList>
    </citation>
    <scope>NUCLEOTIDE SEQUENCE</scope>
    <source>
        <strain evidence="11">12435</strain>
    </source>
</reference>
<evidence type="ECO:0000256" key="4">
    <source>
        <dbReference type="ARBA" id="ARBA00023015"/>
    </source>
</evidence>
<dbReference type="PANTHER" id="PTHR34471:SF1">
    <property type="entry name" value="ARGININE REPRESSOR"/>
    <property type="match status" value="1"/>
</dbReference>
<keyword evidence="7" id="KW-0028">Amino-acid biosynthesis</keyword>
<comment type="similarity">
    <text evidence="2 7">Belongs to the ArgR family.</text>
</comment>
<dbReference type="InterPro" id="IPR036251">
    <property type="entry name" value="Arg_repress_C_sf"/>
</dbReference>
<name>A0A9D1TSV2_9FIRM</name>
<dbReference type="InterPro" id="IPR036390">
    <property type="entry name" value="WH_DNA-bd_sf"/>
</dbReference>
<dbReference type="NCBIfam" id="TIGR01529">
    <property type="entry name" value="argR_whole"/>
    <property type="match status" value="1"/>
</dbReference>
<dbReference type="PANTHER" id="PTHR34471">
    <property type="entry name" value="ARGININE REPRESSOR"/>
    <property type="match status" value="1"/>
</dbReference>
<organism evidence="11 12">
    <name type="scientific">Candidatus Protoclostridium stercorigallinarum</name>
    <dbReference type="NCBI Taxonomy" id="2838741"/>
    <lineage>
        <taxon>Bacteria</taxon>
        <taxon>Bacillati</taxon>
        <taxon>Bacillota</taxon>
        <taxon>Clostridia</taxon>
        <taxon>Candidatus Protoclostridium</taxon>
    </lineage>
</organism>
<comment type="subcellular location">
    <subcellularLocation>
        <location evidence="1 7">Cytoplasm</location>
    </subcellularLocation>
</comment>
<comment type="pathway">
    <text evidence="7">Amino-acid biosynthesis; L-arginine biosynthesis [regulation].</text>
</comment>
<feature type="domain" description="Arginine repressor DNA-binding" evidence="9">
    <location>
        <begin position="1"/>
        <end position="62"/>
    </location>
</feature>
<dbReference type="GO" id="GO:0005737">
    <property type="term" value="C:cytoplasm"/>
    <property type="evidence" value="ECO:0007669"/>
    <property type="project" value="UniProtKB-SubCell"/>
</dbReference>
<keyword evidence="7" id="KW-0678">Repressor</keyword>
<dbReference type="GO" id="GO:0006526">
    <property type="term" value="P:L-arginine biosynthetic process"/>
    <property type="evidence" value="ECO:0007669"/>
    <property type="project" value="UniProtKB-KW"/>
</dbReference>
<gene>
    <name evidence="7 11" type="primary">argR</name>
    <name evidence="11" type="ORF">H9892_06360</name>
</gene>
<dbReference type="InterPro" id="IPR011991">
    <property type="entry name" value="ArsR-like_HTH"/>
</dbReference>
<dbReference type="Pfam" id="PF02863">
    <property type="entry name" value="Arg_repressor_C"/>
    <property type="match status" value="1"/>
</dbReference>
<sequence>MARNARHLKILEIIAERPVETQEELANALVAAGFNVTQATVSRDIKELGLVKTSDGGRQRYVRAGGKEKHYLSNIANIYRNAVLSITSAQNLVIIKTVPGGASTVGMNVDRLEEPEVLGCVAGDDTVLAVARTTESAKEIADKLREML</sequence>
<dbReference type="AlphaFoldDB" id="A0A9D1TSV2"/>
<evidence type="ECO:0000259" key="9">
    <source>
        <dbReference type="Pfam" id="PF01316"/>
    </source>
</evidence>